<reference evidence="2" key="1">
    <citation type="submission" date="2011-07" db="EMBL/GenBank/DDBJ databases">
        <authorList>
            <consortium name="Caenorhabditis brenneri Sequencing and Analysis Consortium"/>
            <person name="Wilson R.K."/>
        </authorList>
    </citation>
    <scope>NUCLEOTIDE SEQUENCE [LARGE SCALE GENOMIC DNA]</scope>
    <source>
        <strain evidence="2">PB2801</strain>
    </source>
</reference>
<dbReference type="InParanoid" id="G0NNV1"/>
<evidence type="ECO:0000313" key="1">
    <source>
        <dbReference type="EMBL" id="EGT34942.1"/>
    </source>
</evidence>
<dbReference type="EMBL" id="GL379916">
    <property type="protein sequence ID" value="EGT34942.1"/>
    <property type="molecule type" value="Genomic_DNA"/>
</dbReference>
<dbReference type="AlphaFoldDB" id="G0NNV1"/>
<dbReference type="OrthoDB" id="25131at2759"/>
<dbReference type="HOGENOM" id="CLU_1636893_0_0_1"/>
<gene>
    <name evidence="1" type="ORF">CAEBREN_18632</name>
</gene>
<dbReference type="Proteomes" id="UP000008068">
    <property type="component" value="Unassembled WGS sequence"/>
</dbReference>
<accession>G0NNV1</accession>
<evidence type="ECO:0000313" key="2">
    <source>
        <dbReference type="Proteomes" id="UP000008068"/>
    </source>
</evidence>
<sequence>MEYYHNGNDLIIGDRSGAVEVFPNSFYNKDDANRWERYVKGPIIKVGVVNKRIVYIISDRFDDAAIFEGMLEVLYGAANKTVDRSIIKNSKAHFKKPEFCVGLIKGVNDQLSKCMTVTPELLLTGGKNGRVILLIAEFKNPKFGADKVSHRFKQGQGEIGKV</sequence>
<protein>
    <submittedName>
        <fullName evidence="1">Uncharacterized protein</fullName>
    </submittedName>
</protein>
<organism evidence="2">
    <name type="scientific">Caenorhabditis brenneri</name>
    <name type="common">Nematode worm</name>
    <dbReference type="NCBI Taxonomy" id="135651"/>
    <lineage>
        <taxon>Eukaryota</taxon>
        <taxon>Metazoa</taxon>
        <taxon>Ecdysozoa</taxon>
        <taxon>Nematoda</taxon>
        <taxon>Chromadorea</taxon>
        <taxon>Rhabditida</taxon>
        <taxon>Rhabditina</taxon>
        <taxon>Rhabditomorpha</taxon>
        <taxon>Rhabditoidea</taxon>
        <taxon>Rhabditidae</taxon>
        <taxon>Peloderinae</taxon>
        <taxon>Caenorhabditis</taxon>
    </lineage>
</organism>
<dbReference type="eggNOG" id="ENOG502QTCV">
    <property type="taxonomic scope" value="Eukaryota"/>
</dbReference>
<keyword evidence="2" id="KW-1185">Reference proteome</keyword>
<name>G0NNV1_CAEBE</name>
<proteinExistence type="predicted"/>
<dbReference type="STRING" id="135651.G0NNV1"/>